<feature type="transmembrane region" description="Helical" evidence="1">
    <location>
        <begin position="6"/>
        <end position="24"/>
    </location>
</feature>
<keyword evidence="1" id="KW-1133">Transmembrane helix</keyword>
<sequence length="533" mass="59618">MGLEVNAFVLYVFIASMPLASVIAKRIVGVKRVTLFSLLLLVPMILELYSFATCHVYWLVEWFWMNCGSSLIERIIVSLTLPTFVIPLFSLVLALIGIKEEKDSLLVLSSIVVLSLAFYWSNYLTLVGSMLAKPPKLPPLGYGTLRSFFFFLYLPLLTISGALAIGYLATGRRVYGRFASVLAFLSLSLAAFWGLYGFGVPIPSTSYHVALIFFALSTLYLYVKPSKLGALTLFVAFIDAFVLPRLYPSGYGGMPSPFFGVQTSVALALLVTAAVATFYSFKRDWPKWNKYELPLFLLILASTAVAFYDFSYNLIVKVSRKVEWYDYVVTMASLAIIAVYVALVPYIKSKDKVATSSLIGFLHPYLSVIMSIAIPIYLAAKKKRYYDALIALSALTFAYALVYGSALSLLTPYATTLNNVLKVKDVSSKLYTYEGNHTAYNYVREFLISNGKRNETLRTRLYMTIYMNKYLPPNAGIYFQWGIPKWDFLEACTIGLRSMMNRPVAAAFCVPLAAYAIIAPILVALTVLVRRRQ</sequence>
<feature type="transmembrane region" description="Helical" evidence="1">
    <location>
        <begin position="75"/>
        <end position="98"/>
    </location>
</feature>
<feature type="transmembrane region" description="Helical" evidence="1">
    <location>
        <begin position="181"/>
        <end position="199"/>
    </location>
</feature>
<feature type="transmembrane region" description="Helical" evidence="1">
    <location>
        <begin position="36"/>
        <end position="60"/>
    </location>
</feature>
<evidence type="ECO:0000313" key="3">
    <source>
        <dbReference type="Proteomes" id="UP001063698"/>
    </source>
</evidence>
<feature type="transmembrane region" description="Helical" evidence="1">
    <location>
        <begin position="358"/>
        <end position="378"/>
    </location>
</feature>
<feature type="transmembrane region" description="Helical" evidence="1">
    <location>
        <begin position="148"/>
        <end position="169"/>
    </location>
</feature>
<accession>A0A977KCY5</accession>
<proteinExistence type="predicted"/>
<evidence type="ECO:0000256" key="1">
    <source>
        <dbReference type="SAM" id="Phobius"/>
    </source>
</evidence>
<feature type="transmembrane region" description="Helical" evidence="1">
    <location>
        <begin position="293"/>
        <end position="315"/>
    </location>
</feature>
<feature type="transmembrane region" description="Helical" evidence="1">
    <location>
        <begin position="259"/>
        <end position="281"/>
    </location>
</feature>
<feature type="transmembrane region" description="Helical" evidence="1">
    <location>
        <begin position="327"/>
        <end position="346"/>
    </location>
</feature>
<dbReference type="KEGG" id="ipc:IPA_08305"/>
<dbReference type="AlphaFoldDB" id="A0A977KCY5"/>
<gene>
    <name evidence="2" type="ORF">IPA_08305</name>
</gene>
<keyword evidence="1" id="KW-0812">Transmembrane</keyword>
<keyword evidence="1" id="KW-0472">Membrane</keyword>
<organism evidence="2 3">
    <name type="scientific">Ignicoccus pacificus DSM 13166</name>
    <dbReference type="NCBI Taxonomy" id="940294"/>
    <lineage>
        <taxon>Archaea</taxon>
        <taxon>Thermoproteota</taxon>
        <taxon>Thermoprotei</taxon>
        <taxon>Desulfurococcales</taxon>
        <taxon>Desulfurococcaceae</taxon>
        <taxon>Ignicoccus</taxon>
    </lineage>
</organism>
<dbReference type="Proteomes" id="UP001063698">
    <property type="component" value="Chromosome"/>
</dbReference>
<dbReference type="EMBL" id="CP006868">
    <property type="protein sequence ID" value="UXD22796.1"/>
    <property type="molecule type" value="Genomic_DNA"/>
</dbReference>
<name>A0A977KCY5_9CREN</name>
<protein>
    <submittedName>
        <fullName evidence="2">Uncharacterized protein</fullName>
    </submittedName>
</protein>
<feature type="transmembrane region" description="Helical" evidence="1">
    <location>
        <begin position="504"/>
        <end position="529"/>
    </location>
</feature>
<feature type="transmembrane region" description="Helical" evidence="1">
    <location>
        <begin position="205"/>
        <end position="223"/>
    </location>
</feature>
<feature type="transmembrane region" description="Helical" evidence="1">
    <location>
        <begin position="390"/>
        <end position="414"/>
    </location>
</feature>
<reference evidence="2" key="1">
    <citation type="submission" date="2013-11" db="EMBL/GenBank/DDBJ databases">
        <title>Comparative genomics of Ignicoccus.</title>
        <authorList>
            <person name="Podar M."/>
        </authorList>
    </citation>
    <scope>NUCLEOTIDE SEQUENCE</scope>
    <source>
        <strain evidence="2">DSM 13166</strain>
    </source>
</reference>
<feature type="transmembrane region" description="Helical" evidence="1">
    <location>
        <begin position="230"/>
        <end position="247"/>
    </location>
</feature>
<keyword evidence="3" id="KW-1185">Reference proteome</keyword>
<evidence type="ECO:0000313" key="2">
    <source>
        <dbReference type="EMBL" id="UXD22796.1"/>
    </source>
</evidence>
<feature type="transmembrane region" description="Helical" evidence="1">
    <location>
        <begin position="105"/>
        <end position="128"/>
    </location>
</feature>